<accession>A0AAE0FUN1</accession>
<feature type="compositionally biased region" description="Basic residues" evidence="1">
    <location>
        <begin position="206"/>
        <end position="217"/>
    </location>
</feature>
<evidence type="ECO:0000256" key="1">
    <source>
        <dbReference type="SAM" id="MobiDB-lite"/>
    </source>
</evidence>
<dbReference type="AlphaFoldDB" id="A0AAE0FUN1"/>
<feature type="compositionally biased region" description="Polar residues" evidence="1">
    <location>
        <begin position="78"/>
        <end position="96"/>
    </location>
</feature>
<dbReference type="Proteomes" id="UP001190700">
    <property type="component" value="Unassembled WGS sequence"/>
</dbReference>
<organism evidence="2 3">
    <name type="scientific">Cymbomonas tetramitiformis</name>
    <dbReference type="NCBI Taxonomy" id="36881"/>
    <lineage>
        <taxon>Eukaryota</taxon>
        <taxon>Viridiplantae</taxon>
        <taxon>Chlorophyta</taxon>
        <taxon>Pyramimonadophyceae</taxon>
        <taxon>Pyramimonadales</taxon>
        <taxon>Pyramimonadaceae</taxon>
        <taxon>Cymbomonas</taxon>
    </lineage>
</organism>
<evidence type="ECO:0000313" key="2">
    <source>
        <dbReference type="EMBL" id="KAK3266214.1"/>
    </source>
</evidence>
<proteinExistence type="predicted"/>
<keyword evidence="3" id="KW-1185">Reference proteome</keyword>
<comment type="caution">
    <text evidence="2">The sequence shown here is derived from an EMBL/GenBank/DDBJ whole genome shotgun (WGS) entry which is preliminary data.</text>
</comment>
<feature type="compositionally biased region" description="Basic and acidic residues" evidence="1">
    <location>
        <begin position="145"/>
        <end position="171"/>
    </location>
</feature>
<feature type="compositionally biased region" description="Low complexity" evidence="1">
    <location>
        <begin position="180"/>
        <end position="193"/>
    </location>
</feature>
<gene>
    <name evidence="2" type="ORF">CYMTET_25149</name>
</gene>
<protein>
    <submittedName>
        <fullName evidence="2">Uncharacterized protein</fullName>
    </submittedName>
</protein>
<feature type="compositionally biased region" description="Polar residues" evidence="1">
    <location>
        <begin position="15"/>
        <end position="56"/>
    </location>
</feature>
<evidence type="ECO:0000313" key="3">
    <source>
        <dbReference type="Proteomes" id="UP001190700"/>
    </source>
</evidence>
<feature type="compositionally biased region" description="Polar residues" evidence="1">
    <location>
        <begin position="111"/>
        <end position="133"/>
    </location>
</feature>
<feature type="region of interest" description="Disordered" evidence="1">
    <location>
        <begin position="1"/>
        <end position="236"/>
    </location>
</feature>
<reference evidence="2 3" key="1">
    <citation type="journal article" date="2015" name="Genome Biol. Evol.">
        <title>Comparative Genomics of a Bacterivorous Green Alga Reveals Evolutionary Causalities and Consequences of Phago-Mixotrophic Mode of Nutrition.</title>
        <authorList>
            <person name="Burns J.A."/>
            <person name="Paasch A."/>
            <person name="Narechania A."/>
            <person name="Kim E."/>
        </authorList>
    </citation>
    <scope>NUCLEOTIDE SEQUENCE [LARGE SCALE GENOMIC DNA]</scope>
    <source>
        <strain evidence="2 3">PLY_AMNH</strain>
    </source>
</reference>
<dbReference type="EMBL" id="LGRX02013357">
    <property type="protein sequence ID" value="KAK3266214.1"/>
    <property type="molecule type" value="Genomic_DNA"/>
</dbReference>
<sequence length="336" mass="36796">MGVNQSSEEGDAASRGQQLTSNGPWKNPSATELTENDSTPTDNPSSPFDIQPQSFPLTIPLVGDQRSAAPSHIPSREPAQSSVPDMSKLSSPTATGAAQPVKETDSFKPLQENNQPSSGSNVQQHAPVSASSRAQDEETSLSLELGKRKTPDINVREQLEGQEGAAKRIRVDQSTGAWISAEPPAAEVPAPSECGRPPPVPPPTSRRSHKKLSRPVRRSQPSPCGEEQEPSGKKRRRVRFLPNHLLTEVRVIEEAWNYDRTPVEPNLYNCDLCERQFVAGLAGFEVYWTANEVEEFDVCEMCKPNAEREQPSYTFRKVDIAAEVFGVDDLLSDVVS</sequence>
<name>A0AAE0FUN1_9CHLO</name>